<proteinExistence type="predicted"/>
<evidence type="ECO:0000256" key="1">
    <source>
        <dbReference type="SAM" id="MobiDB-lite"/>
    </source>
</evidence>
<keyword evidence="2" id="KW-0614">Plasmid</keyword>
<reference evidence="3" key="1">
    <citation type="journal article" date="2019" name="Int. J. Syst. Evol. Microbiol.">
        <title>The Global Catalogue of Microorganisms (GCM) 10K type strain sequencing project: providing services to taxonomists for standard genome sequencing and annotation.</title>
        <authorList>
            <consortium name="The Broad Institute Genomics Platform"/>
            <consortium name="The Broad Institute Genome Sequencing Center for Infectious Disease"/>
            <person name="Wu L."/>
            <person name="Ma J."/>
        </authorList>
    </citation>
    <scope>NUCLEOTIDE SEQUENCE [LARGE SCALE GENOMIC DNA]</scope>
    <source>
        <strain evidence="3">NBRC 108728</strain>
    </source>
</reference>
<dbReference type="Proteomes" id="UP001321486">
    <property type="component" value="Plasmid pNBRC108728a"/>
</dbReference>
<keyword evidence="3" id="KW-1185">Reference proteome</keyword>
<name>A0ABN6Y4Z9_9MICO</name>
<evidence type="ECO:0000313" key="2">
    <source>
        <dbReference type="EMBL" id="BDZ52407.1"/>
    </source>
</evidence>
<gene>
    <name evidence="2" type="ORF">GCM10025867_46480</name>
</gene>
<protein>
    <submittedName>
        <fullName evidence="2">Uncharacterized protein</fullName>
    </submittedName>
</protein>
<dbReference type="EMBL" id="AP027733">
    <property type="protein sequence ID" value="BDZ52407.1"/>
    <property type="molecule type" value="Genomic_DNA"/>
</dbReference>
<evidence type="ECO:0000313" key="3">
    <source>
        <dbReference type="Proteomes" id="UP001321486"/>
    </source>
</evidence>
<feature type="region of interest" description="Disordered" evidence="1">
    <location>
        <begin position="1"/>
        <end position="92"/>
    </location>
</feature>
<geneLocation type="plasmid" evidence="2 3">
    <name>pNBRC108728a</name>
</geneLocation>
<accession>A0ABN6Y4Z9</accession>
<organism evidence="2 3">
    <name type="scientific">Frondihabitans sucicola</name>
    <dbReference type="NCBI Taxonomy" id="1268041"/>
    <lineage>
        <taxon>Bacteria</taxon>
        <taxon>Bacillati</taxon>
        <taxon>Actinomycetota</taxon>
        <taxon>Actinomycetes</taxon>
        <taxon>Micrococcales</taxon>
        <taxon>Microbacteriaceae</taxon>
        <taxon>Frondihabitans</taxon>
    </lineage>
</organism>
<sequence length="123" mass="13143">MGQGLSGRVAPRYGRGPRRRNSPRGGFRVPISPTSAAAPALPDDGANRSTVSGVTIGFARPAQTRSRPKRRSRNRATVSAATPTRGPDMTATCQDCKWDDNAIYSRPAAEQHADETGHSVLDE</sequence>